<evidence type="ECO:0000256" key="4">
    <source>
        <dbReference type="ARBA" id="ARBA00022741"/>
    </source>
</evidence>
<dbReference type="Pfam" id="PF03133">
    <property type="entry name" value="TTL"/>
    <property type="match status" value="1"/>
</dbReference>
<keyword evidence="4" id="KW-0547">Nucleotide-binding</keyword>
<evidence type="ECO:0000313" key="8">
    <source>
        <dbReference type="RefSeq" id="XP_052757852.1"/>
    </source>
</evidence>
<evidence type="ECO:0000256" key="5">
    <source>
        <dbReference type="ARBA" id="ARBA00022840"/>
    </source>
</evidence>
<keyword evidence="2" id="KW-0963">Cytoplasm</keyword>
<keyword evidence="5" id="KW-0067">ATP-binding</keyword>
<feature type="region of interest" description="Disordered" evidence="6">
    <location>
        <begin position="505"/>
        <end position="528"/>
    </location>
</feature>
<organism evidence="7 8">
    <name type="scientific">Galleria mellonella</name>
    <name type="common">Greater wax moth</name>
    <dbReference type="NCBI Taxonomy" id="7137"/>
    <lineage>
        <taxon>Eukaryota</taxon>
        <taxon>Metazoa</taxon>
        <taxon>Ecdysozoa</taxon>
        <taxon>Arthropoda</taxon>
        <taxon>Hexapoda</taxon>
        <taxon>Insecta</taxon>
        <taxon>Pterygota</taxon>
        <taxon>Neoptera</taxon>
        <taxon>Endopterygota</taxon>
        <taxon>Lepidoptera</taxon>
        <taxon>Glossata</taxon>
        <taxon>Ditrysia</taxon>
        <taxon>Pyraloidea</taxon>
        <taxon>Pyralidae</taxon>
        <taxon>Galleriinae</taxon>
        <taxon>Galleria</taxon>
    </lineage>
</organism>
<evidence type="ECO:0000256" key="2">
    <source>
        <dbReference type="ARBA" id="ARBA00022490"/>
    </source>
</evidence>
<evidence type="ECO:0000256" key="3">
    <source>
        <dbReference type="ARBA" id="ARBA00022598"/>
    </source>
</evidence>
<dbReference type="PANTHER" id="PTHR45870">
    <property type="entry name" value="TUBULIN MONOGLYCYLASE TTLL3"/>
    <property type="match status" value="1"/>
</dbReference>
<reference evidence="8" key="1">
    <citation type="submission" date="2025-08" db="UniProtKB">
        <authorList>
            <consortium name="RefSeq"/>
        </authorList>
    </citation>
    <scope>IDENTIFICATION</scope>
    <source>
        <tissue evidence="8">Whole larvae</tissue>
    </source>
</reference>
<evidence type="ECO:0000256" key="6">
    <source>
        <dbReference type="SAM" id="MobiDB-lite"/>
    </source>
</evidence>
<comment type="subcellular location">
    <subcellularLocation>
        <location evidence="1">Cytoplasm</location>
    </subcellularLocation>
</comment>
<gene>
    <name evidence="8" type="primary">LOC113516709</name>
</gene>
<dbReference type="PANTHER" id="PTHR45870:SF2">
    <property type="entry name" value="TUBULIN MONOGLYCYLASE TTLL3"/>
    <property type="match status" value="1"/>
</dbReference>
<keyword evidence="7" id="KW-1185">Reference proteome</keyword>
<dbReference type="Proteomes" id="UP001652740">
    <property type="component" value="Unplaced"/>
</dbReference>
<proteinExistence type="predicted"/>
<keyword evidence="3" id="KW-0436">Ligase</keyword>
<dbReference type="RefSeq" id="XP_052757852.1">
    <property type="nucleotide sequence ID" value="XM_052901892.1"/>
</dbReference>
<name>A0ABM3N2N2_GALME</name>
<feature type="region of interest" description="Disordered" evidence="6">
    <location>
        <begin position="617"/>
        <end position="644"/>
    </location>
</feature>
<dbReference type="GeneID" id="113516709"/>
<evidence type="ECO:0000256" key="1">
    <source>
        <dbReference type="ARBA" id="ARBA00004496"/>
    </source>
</evidence>
<dbReference type="SUPFAM" id="SSF56059">
    <property type="entry name" value="Glutathione synthetase ATP-binding domain-like"/>
    <property type="match status" value="1"/>
</dbReference>
<protein>
    <submittedName>
        <fullName evidence="8">Tubulin glycylase 3A-like isoform X2</fullName>
    </submittedName>
</protein>
<dbReference type="Gene3D" id="3.30.470.20">
    <property type="entry name" value="ATP-grasp fold, B domain"/>
    <property type="match status" value="1"/>
</dbReference>
<dbReference type="InterPro" id="IPR004344">
    <property type="entry name" value="TTL/TTLL_fam"/>
</dbReference>
<evidence type="ECO:0000313" key="7">
    <source>
        <dbReference type="Proteomes" id="UP001652740"/>
    </source>
</evidence>
<feature type="region of interest" description="Disordered" evidence="6">
    <location>
        <begin position="8"/>
        <end position="45"/>
    </location>
</feature>
<feature type="compositionally biased region" description="Basic and acidic residues" evidence="6">
    <location>
        <begin position="12"/>
        <end position="27"/>
    </location>
</feature>
<dbReference type="InterPro" id="IPR051437">
    <property type="entry name" value="TTLL_monoglycylase"/>
</dbReference>
<sequence>MAVTMELVESASDSKLHKNSAAKKELRPSSAISLSKSEHGPEITNSTEQLRQYKSWVSNERWNELRKIADNAMKERKVFMIKGGGFPAIRRALLERGWIEKYESHKVRHPPTNVDPLRVSGKELSKVERMILYKFMEHHSVDFLWTTKRDKYDWLLSNKDVIISRFCRSIFTTKEGLTASLTQMHWYTEPGVALTKFPRCYNIYNSDSLEEFVDDFRITACISILKWLSNTLQSNGEQSLVSNQGKVPFTAIEFAICRLNEYVSFFTHKDIDDSEDQTHVWEHEWDQFLTHHYLLVHEKAKFMEDKNINIRDSYLRFSSQIFSLSNYHESVHLTNNAVQTKYKNNGERDKALPDENMWDCHTFKAYLRQIGKYEMWDTKIYPGMKQCLIGAMLACQEGMDKRQNSFELYGADFMLTEDFTPWLIEINSSPDLAPTTSVTARLCPQCLEDVVKVVLDRRQNPDADTGIFELAYRQTIPKAPAYLGLSLCINGKKLIRKTKERRHEPRICSTPLAPQLPSGDTVPEDQPVPAEYSGPIISDFLTWLNPYNALPTNKDGLILGPKDSLTVRQAITVVKSGLSLKSGSKKRKTSALSFRTHRGKRERNTDCRRRVVPHSCYRPDEEQPENHTRKYRTESANKAEKPKVERSVGNKRCYIDPIEWERETASILRSTISVQNKIANRNDNSIAPLRQTKSGILGYHQKPLGSYNSRKGLNDTDAIKKLSAIGRNICKLRDEHKAQQKGITVSKSCSSIYAPYRVVVTPLNDESQNLQNSLMKRKK</sequence>
<accession>A0ABM3N2N2</accession>